<organism evidence="2 3">
    <name type="scientific">Stylosanthes scabra</name>
    <dbReference type="NCBI Taxonomy" id="79078"/>
    <lineage>
        <taxon>Eukaryota</taxon>
        <taxon>Viridiplantae</taxon>
        <taxon>Streptophyta</taxon>
        <taxon>Embryophyta</taxon>
        <taxon>Tracheophyta</taxon>
        <taxon>Spermatophyta</taxon>
        <taxon>Magnoliopsida</taxon>
        <taxon>eudicotyledons</taxon>
        <taxon>Gunneridae</taxon>
        <taxon>Pentapetalae</taxon>
        <taxon>rosids</taxon>
        <taxon>fabids</taxon>
        <taxon>Fabales</taxon>
        <taxon>Fabaceae</taxon>
        <taxon>Papilionoideae</taxon>
        <taxon>50 kb inversion clade</taxon>
        <taxon>dalbergioids sensu lato</taxon>
        <taxon>Dalbergieae</taxon>
        <taxon>Pterocarpus clade</taxon>
        <taxon>Stylosanthes</taxon>
    </lineage>
</organism>
<name>A0ABU6U5P9_9FABA</name>
<dbReference type="PANTHER" id="PTHR33223">
    <property type="entry name" value="CCHC-TYPE DOMAIN-CONTAINING PROTEIN"/>
    <property type="match status" value="1"/>
</dbReference>
<evidence type="ECO:0000256" key="1">
    <source>
        <dbReference type="SAM" id="MobiDB-lite"/>
    </source>
</evidence>
<keyword evidence="3" id="KW-1185">Reference proteome</keyword>
<reference evidence="2 3" key="1">
    <citation type="journal article" date="2023" name="Plants (Basel)">
        <title>Bridging the Gap: Combining Genomics and Transcriptomics Approaches to Understand Stylosanthes scabra, an Orphan Legume from the Brazilian Caatinga.</title>
        <authorList>
            <person name="Ferreira-Neto J.R.C."/>
            <person name="da Silva M.D."/>
            <person name="Binneck E."/>
            <person name="de Melo N.F."/>
            <person name="da Silva R.H."/>
            <person name="de Melo A.L.T.M."/>
            <person name="Pandolfi V."/>
            <person name="Bustamante F.O."/>
            <person name="Brasileiro-Vidal A.C."/>
            <person name="Benko-Iseppon A.M."/>
        </authorList>
    </citation>
    <scope>NUCLEOTIDE SEQUENCE [LARGE SCALE GENOMIC DNA]</scope>
    <source>
        <tissue evidence="2">Leaves</tissue>
    </source>
</reference>
<sequence>MVDTQLNNEDADESIPQFTPEKGVIPSNQNIQQMEAALRELLERQTRDAEIAAEAMKRAEAMAARQQALLEEAEKRDQEFKQKLQNKPSATDEDEGVVDSRSRTWKPSVVVRNQSARENSKHPFSLAILSEELPKKFKYPTDMEPYDGSSDPKHHLDAFDNRMVFLNASDATKCKGFSMTFKKDALTWFNSLAPGSIKSFSDLVWRFSEKLHHSEKAPQKCLNLYSIVQKPEALKSKLTQFLQLNADLFAWTAADMPGIDPNFSSHKLSIIHGSTKATAYEPGKGGRNK</sequence>
<gene>
    <name evidence="2" type="ORF">PIB30_007986</name>
</gene>
<evidence type="ECO:0000313" key="2">
    <source>
        <dbReference type="EMBL" id="MED6155750.1"/>
    </source>
</evidence>
<evidence type="ECO:0008006" key="4">
    <source>
        <dbReference type="Google" id="ProtNLM"/>
    </source>
</evidence>
<feature type="region of interest" description="Disordered" evidence="1">
    <location>
        <begin position="1"/>
        <end position="27"/>
    </location>
</feature>
<evidence type="ECO:0000313" key="3">
    <source>
        <dbReference type="Proteomes" id="UP001341840"/>
    </source>
</evidence>
<proteinExistence type="predicted"/>
<dbReference type="Proteomes" id="UP001341840">
    <property type="component" value="Unassembled WGS sequence"/>
</dbReference>
<accession>A0ABU6U5P9</accession>
<dbReference type="EMBL" id="JASCZI010120846">
    <property type="protein sequence ID" value="MED6155750.1"/>
    <property type="molecule type" value="Genomic_DNA"/>
</dbReference>
<feature type="region of interest" description="Disordered" evidence="1">
    <location>
        <begin position="74"/>
        <end position="101"/>
    </location>
</feature>
<dbReference type="PANTHER" id="PTHR33223:SF10">
    <property type="entry name" value="AMINOTRANSFERASE-LIKE PLANT MOBILE DOMAIN-CONTAINING PROTEIN"/>
    <property type="match status" value="1"/>
</dbReference>
<comment type="caution">
    <text evidence="2">The sequence shown here is derived from an EMBL/GenBank/DDBJ whole genome shotgun (WGS) entry which is preliminary data.</text>
</comment>
<protein>
    <recommendedName>
        <fullName evidence="4">Retrotransposon gag domain-containing protein</fullName>
    </recommendedName>
</protein>